<dbReference type="PANTHER" id="PTHR43280:SF28">
    <property type="entry name" value="HTH-TYPE TRANSCRIPTIONAL ACTIVATOR RHAS"/>
    <property type="match status" value="1"/>
</dbReference>
<proteinExistence type="predicted"/>
<dbReference type="SUPFAM" id="SSF51215">
    <property type="entry name" value="Regulatory protein AraC"/>
    <property type="match status" value="1"/>
</dbReference>
<dbReference type="PROSITE" id="PS01124">
    <property type="entry name" value="HTH_ARAC_FAMILY_2"/>
    <property type="match status" value="1"/>
</dbReference>
<organism evidence="6 7">
    <name type="scientific">Candidatus Egerieisoma faecipullorum</name>
    <dbReference type="NCBI Taxonomy" id="2840963"/>
    <lineage>
        <taxon>Bacteria</taxon>
        <taxon>Bacillati</taxon>
        <taxon>Bacillota</taxon>
        <taxon>Clostridia</taxon>
        <taxon>Eubacteriales</taxon>
        <taxon>Clostridiaceae</taxon>
        <taxon>Clostridiaceae incertae sedis</taxon>
        <taxon>Candidatus Egerieisoma</taxon>
    </lineage>
</organism>
<dbReference type="InterPro" id="IPR014710">
    <property type="entry name" value="RmlC-like_jellyroll"/>
</dbReference>
<sequence length="270" mass="32163">MPKIKYVGRLYENTYRINLHTHDFWEIVRYTKGSGLVEIDGEIIPFQENDIFAIPPNVPHTDYSDTGFQNYHYTFNDDDFNRLSYMKFQDTENNDFLTIMAQLYHEYHLKRKNYQNIIDSLYTVLFHYILALSEEAESNQYVAFVINEIISNISNPDYEIQQTLQKVPLTEDYFRKLFFQETGKTPLQYLTQKRISYAKQLLCLQAHSGISIQEIAWRSGFADNYYFSRVFKKVTGVSPKYWAECDKQKAEEDNELPKRNYLPPETKDYE</sequence>
<dbReference type="PRINTS" id="PR00032">
    <property type="entry name" value="HTHARAC"/>
</dbReference>
<evidence type="ECO:0000256" key="3">
    <source>
        <dbReference type="ARBA" id="ARBA00023163"/>
    </source>
</evidence>
<dbReference type="AlphaFoldDB" id="A0A9D1LAY9"/>
<dbReference type="Gene3D" id="1.10.10.60">
    <property type="entry name" value="Homeodomain-like"/>
    <property type="match status" value="2"/>
</dbReference>
<name>A0A9D1LAY9_9CLOT</name>
<dbReference type="GO" id="GO:0043565">
    <property type="term" value="F:sequence-specific DNA binding"/>
    <property type="evidence" value="ECO:0007669"/>
    <property type="project" value="InterPro"/>
</dbReference>
<evidence type="ECO:0000256" key="1">
    <source>
        <dbReference type="ARBA" id="ARBA00023015"/>
    </source>
</evidence>
<dbReference type="Proteomes" id="UP000824089">
    <property type="component" value="Unassembled WGS sequence"/>
</dbReference>
<dbReference type="InterPro" id="IPR009057">
    <property type="entry name" value="Homeodomain-like_sf"/>
</dbReference>
<dbReference type="Pfam" id="PF02311">
    <property type="entry name" value="AraC_binding"/>
    <property type="match status" value="1"/>
</dbReference>
<dbReference type="InterPro" id="IPR018062">
    <property type="entry name" value="HTH_AraC-typ_CS"/>
</dbReference>
<dbReference type="Pfam" id="PF12833">
    <property type="entry name" value="HTH_18"/>
    <property type="match status" value="1"/>
</dbReference>
<dbReference type="SUPFAM" id="SSF46689">
    <property type="entry name" value="Homeodomain-like"/>
    <property type="match status" value="1"/>
</dbReference>
<feature type="region of interest" description="Disordered" evidence="4">
    <location>
        <begin position="249"/>
        <end position="270"/>
    </location>
</feature>
<dbReference type="PROSITE" id="PS00041">
    <property type="entry name" value="HTH_ARAC_FAMILY_1"/>
    <property type="match status" value="1"/>
</dbReference>
<dbReference type="GO" id="GO:0003700">
    <property type="term" value="F:DNA-binding transcription factor activity"/>
    <property type="evidence" value="ECO:0007669"/>
    <property type="project" value="InterPro"/>
</dbReference>
<keyword evidence="1" id="KW-0805">Transcription regulation</keyword>
<feature type="compositionally biased region" description="Basic and acidic residues" evidence="4">
    <location>
        <begin position="249"/>
        <end position="258"/>
    </location>
</feature>
<evidence type="ECO:0000313" key="7">
    <source>
        <dbReference type="Proteomes" id="UP000824089"/>
    </source>
</evidence>
<gene>
    <name evidence="6" type="ORF">IAD50_09210</name>
</gene>
<dbReference type="InterPro" id="IPR003313">
    <property type="entry name" value="AraC-bd"/>
</dbReference>
<feature type="domain" description="HTH araC/xylS-type" evidence="5">
    <location>
        <begin position="143"/>
        <end position="245"/>
    </location>
</feature>
<dbReference type="InterPro" id="IPR018060">
    <property type="entry name" value="HTH_AraC"/>
</dbReference>
<evidence type="ECO:0000256" key="2">
    <source>
        <dbReference type="ARBA" id="ARBA00023125"/>
    </source>
</evidence>
<dbReference type="SMART" id="SM00342">
    <property type="entry name" value="HTH_ARAC"/>
    <property type="match status" value="1"/>
</dbReference>
<comment type="caution">
    <text evidence="6">The sequence shown here is derived from an EMBL/GenBank/DDBJ whole genome shotgun (WGS) entry which is preliminary data.</text>
</comment>
<dbReference type="EMBL" id="DVMM01000205">
    <property type="protein sequence ID" value="HIU30456.1"/>
    <property type="molecule type" value="Genomic_DNA"/>
</dbReference>
<reference evidence="6" key="2">
    <citation type="journal article" date="2021" name="PeerJ">
        <title>Extensive microbial diversity within the chicken gut microbiome revealed by metagenomics and culture.</title>
        <authorList>
            <person name="Gilroy R."/>
            <person name="Ravi A."/>
            <person name="Getino M."/>
            <person name="Pursley I."/>
            <person name="Horton D.L."/>
            <person name="Alikhan N.F."/>
            <person name="Baker D."/>
            <person name="Gharbi K."/>
            <person name="Hall N."/>
            <person name="Watson M."/>
            <person name="Adriaenssens E.M."/>
            <person name="Foster-Nyarko E."/>
            <person name="Jarju S."/>
            <person name="Secka A."/>
            <person name="Antonio M."/>
            <person name="Oren A."/>
            <person name="Chaudhuri R.R."/>
            <person name="La Ragione R."/>
            <person name="Hildebrand F."/>
            <person name="Pallen M.J."/>
        </authorList>
    </citation>
    <scope>NUCLEOTIDE SEQUENCE</scope>
    <source>
        <strain evidence="6">CHK195-4489</strain>
    </source>
</reference>
<protein>
    <submittedName>
        <fullName evidence="6">Helix-turn-helix domain-containing protein</fullName>
    </submittedName>
</protein>
<dbReference type="PANTHER" id="PTHR43280">
    <property type="entry name" value="ARAC-FAMILY TRANSCRIPTIONAL REGULATOR"/>
    <property type="match status" value="1"/>
</dbReference>
<keyword evidence="2" id="KW-0238">DNA-binding</keyword>
<accession>A0A9D1LAY9</accession>
<dbReference type="InterPro" id="IPR037923">
    <property type="entry name" value="HTH-like"/>
</dbReference>
<dbReference type="Gene3D" id="2.60.120.10">
    <property type="entry name" value="Jelly Rolls"/>
    <property type="match status" value="1"/>
</dbReference>
<dbReference type="InterPro" id="IPR020449">
    <property type="entry name" value="Tscrpt_reg_AraC-type_HTH"/>
</dbReference>
<reference evidence="6" key="1">
    <citation type="submission" date="2020-10" db="EMBL/GenBank/DDBJ databases">
        <authorList>
            <person name="Gilroy R."/>
        </authorList>
    </citation>
    <scope>NUCLEOTIDE SEQUENCE</scope>
    <source>
        <strain evidence="6">CHK195-4489</strain>
    </source>
</reference>
<evidence type="ECO:0000313" key="6">
    <source>
        <dbReference type="EMBL" id="HIU30456.1"/>
    </source>
</evidence>
<keyword evidence="3" id="KW-0804">Transcription</keyword>
<evidence type="ECO:0000256" key="4">
    <source>
        <dbReference type="SAM" id="MobiDB-lite"/>
    </source>
</evidence>
<evidence type="ECO:0000259" key="5">
    <source>
        <dbReference type="PROSITE" id="PS01124"/>
    </source>
</evidence>